<keyword evidence="4" id="KW-1133">Transmembrane helix</keyword>
<protein>
    <recommendedName>
        <fullName evidence="5">VASt domain-containing protein</fullName>
    </recommendedName>
</protein>
<reference evidence="6 7" key="1">
    <citation type="journal article" date="2021" name="Sci. Rep.">
        <title>Genome sequencing of the multicellular alga Astrephomene provides insights into convergent evolution of germ-soma differentiation.</title>
        <authorList>
            <person name="Yamashita S."/>
            <person name="Yamamoto K."/>
            <person name="Matsuzaki R."/>
            <person name="Suzuki S."/>
            <person name="Yamaguchi H."/>
            <person name="Hirooka S."/>
            <person name="Minakuchi Y."/>
            <person name="Miyagishima S."/>
            <person name="Kawachi M."/>
            <person name="Toyoda A."/>
            <person name="Nozaki H."/>
        </authorList>
    </citation>
    <scope>NUCLEOTIDE SEQUENCE [LARGE SCALE GENOMIC DNA]</scope>
    <source>
        <strain evidence="6 7">NIES-4017</strain>
    </source>
</reference>
<feature type="region of interest" description="Disordered" evidence="3">
    <location>
        <begin position="58"/>
        <end position="82"/>
    </location>
</feature>
<evidence type="ECO:0000313" key="6">
    <source>
        <dbReference type="EMBL" id="GFR50236.1"/>
    </source>
</evidence>
<feature type="transmembrane region" description="Helical" evidence="4">
    <location>
        <begin position="31"/>
        <end position="52"/>
    </location>
</feature>
<evidence type="ECO:0000256" key="3">
    <source>
        <dbReference type="SAM" id="MobiDB-lite"/>
    </source>
</evidence>
<dbReference type="Proteomes" id="UP001054857">
    <property type="component" value="Unassembled WGS sequence"/>
</dbReference>
<keyword evidence="2 4" id="KW-0472">Membrane</keyword>
<dbReference type="PANTHER" id="PTHR47666:SF1">
    <property type="entry name" value="PROTEIN VASCULAR ASSOCIATED DEATH 1, CHLOROPLASTIC"/>
    <property type="match status" value="1"/>
</dbReference>
<sequence>MCTSGAANAAPESKANTCNNRNHRATVIAKYAKAGVTAFVALQLGLAAVRFVRRKLGAKHNPRTPSSSPQGQSFGQDRTNAAQQANLPSEDAWTLVDAPAPSTPEGYKPMVNTVLPCSPQQLYNILFSSSGTELYVRQHKEVGKHWDVALTGWRRAPAAGGAGAEGADGSLLGPTSVFEYVVGQPGSGGYTRLLTFWNPKKPPNTADTRCVQRQQLCVYRGGELLFATAMNMLDIPFRDCFTVNTFWRVAPGTSPGSCSVSIHLKVNFLKRAFGVGGIISATTSSETSAFFNAFIANVERYIRTQQQEQQQAPPPRSRLQLTPSSSPSPASASAAAAAGVPKDVGVLGGGGGGGGGAAAPLRETLPAWKQIRALLVFALLCYMLLTQLHQGQQLAALRARTASLYGDSGVDDAAATTTTVASAVYGGSVAAAATQLLAAAVGRVAAATVGLHGLLLELGERVGGHTAGRAVQEAATAAAAAAAAEAV</sequence>
<feature type="domain" description="VASt" evidence="5">
    <location>
        <begin position="106"/>
        <end position="306"/>
    </location>
</feature>
<evidence type="ECO:0000256" key="1">
    <source>
        <dbReference type="ARBA" id="ARBA00004370"/>
    </source>
</evidence>
<evidence type="ECO:0000259" key="5">
    <source>
        <dbReference type="PROSITE" id="PS51778"/>
    </source>
</evidence>
<comment type="caution">
    <text evidence="6">The sequence shown here is derived from an EMBL/GenBank/DDBJ whole genome shotgun (WGS) entry which is preliminary data.</text>
</comment>
<accession>A0AAD3E2N6</accession>
<organism evidence="6 7">
    <name type="scientific">Astrephomene gubernaculifera</name>
    <dbReference type="NCBI Taxonomy" id="47775"/>
    <lineage>
        <taxon>Eukaryota</taxon>
        <taxon>Viridiplantae</taxon>
        <taxon>Chlorophyta</taxon>
        <taxon>core chlorophytes</taxon>
        <taxon>Chlorophyceae</taxon>
        <taxon>CS clade</taxon>
        <taxon>Chlamydomonadales</taxon>
        <taxon>Astrephomenaceae</taxon>
        <taxon>Astrephomene</taxon>
    </lineage>
</organism>
<dbReference type="PROSITE" id="PS51778">
    <property type="entry name" value="VAST"/>
    <property type="match status" value="1"/>
</dbReference>
<dbReference type="GO" id="GO:0016020">
    <property type="term" value="C:membrane"/>
    <property type="evidence" value="ECO:0007669"/>
    <property type="project" value="UniProtKB-SubCell"/>
</dbReference>
<comment type="subcellular location">
    <subcellularLocation>
        <location evidence="1">Membrane</location>
    </subcellularLocation>
</comment>
<dbReference type="Pfam" id="PF16016">
    <property type="entry name" value="VASt"/>
    <property type="match status" value="1"/>
</dbReference>
<keyword evidence="4" id="KW-0812">Transmembrane</keyword>
<gene>
    <name evidence="6" type="ORF">Agub_g12420</name>
</gene>
<feature type="compositionally biased region" description="Low complexity" evidence="3">
    <location>
        <begin position="65"/>
        <end position="76"/>
    </location>
</feature>
<feature type="region of interest" description="Disordered" evidence="3">
    <location>
        <begin position="305"/>
        <end position="334"/>
    </location>
</feature>
<evidence type="ECO:0000256" key="2">
    <source>
        <dbReference type="ARBA" id="ARBA00023136"/>
    </source>
</evidence>
<name>A0AAD3E2N6_9CHLO</name>
<keyword evidence="7" id="KW-1185">Reference proteome</keyword>
<feature type="compositionally biased region" description="Low complexity" evidence="3">
    <location>
        <begin position="323"/>
        <end position="334"/>
    </location>
</feature>
<dbReference type="EMBL" id="BMAR01000036">
    <property type="protein sequence ID" value="GFR50236.1"/>
    <property type="molecule type" value="Genomic_DNA"/>
</dbReference>
<evidence type="ECO:0000313" key="7">
    <source>
        <dbReference type="Proteomes" id="UP001054857"/>
    </source>
</evidence>
<proteinExistence type="predicted"/>
<dbReference type="PANTHER" id="PTHR47666">
    <property type="entry name" value="PROTEIN VASCULAR ASSOCIATED DEATH 1, CHLOROPLASTIC"/>
    <property type="match status" value="1"/>
</dbReference>
<dbReference type="AlphaFoldDB" id="A0AAD3E2N6"/>
<dbReference type="InterPro" id="IPR031968">
    <property type="entry name" value="VASt"/>
</dbReference>
<evidence type="ECO:0000256" key="4">
    <source>
        <dbReference type="SAM" id="Phobius"/>
    </source>
</evidence>